<dbReference type="InterPro" id="IPR038404">
    <property type="entry name" value="TRAP_DctP_sf"/>
</dbReference>
<dbReference type="InterPro" id="IPR004682">
    <property type="entry name" value="TRAP_DctP"/>
</dbReference>
<keyword evidence="4" id="KW-1185">Reference proteome</keyword>
<proteinExistence type="predicted"/>
<dbReference type="NCBIfam" id="NF037995">
    <property type="entry name" value="TRAP_S1"/>
    <property type="match status" value="1"/>
</dbReference>
<dbReference type="RefSeq" id="WP_091934822.1">
    <property type="nucleotide sequence ID" value="NZ_FNCY01000003.1"/>
</dbReference>
<reference evidence="3 4" key="1">
    <citation type="submission" date="2016-10" db="EMBL/GenBank/DDBJ databases">
        <authorList>
            <person name="de Groot N.N."/>
        </authorList>
    </citation>
    <scope>NUCLEOTIDE SEQUENCE [LARGE SCALE GENOMIC DNA]</scope>
    <source>
        <strain evidence="3 4">DSM 5885</strain>
    </source>
</reference>
<dbReference type="InterPro" id="IPR018389">
    <property type="entry name" value="DctP_fam"/>
</dbReference>
<dbReference type="GO" id="GO:0030288">
    <property type="term" value="C:outer membrane-bounded periplasmic space"/>
    <property type="evidence" value="ECO:0007669"/>
    <property type="project" value="InterPro"/>
</dbReference>
<dbReference type="AlphaFoldDB" id="A0A1G7Z2B9"/>
<dbReference type="PANTHER" id="PTHR33376">
    <property type="match status" value="1"/>
</dbReference>
<keyword evidence="3" id="KW-0675">Receptor</keyword>
<dbReference type="NCBIfam" id="TIGR00787">
    <property type="entry name" value="dctP"/>
    <property type="match status" value="1"/>
</dbReference>
<dbReference type="OrthoDB" id="9794826at2"/>
<dbReference type="Gene3D" id="3.40.190.170">
    <property type="entry name" value="Bacterial extracellular solute-binding protein, family 7"/>
    <property type="match status" value="1"/>
</dbReference>
<evidence type="ECO:0000313" key="3">
    <source>
        <dbReference type="EMBL" id="SDH02794.1"/>
    </source>
</evidence>
<keyword evidence="1 2" id="KW-0732">Signal</keyword>
<gene>
    <name evidence="3" type="ORF">SAMN05660652_01052</name>
</gene>
<sequence>MNLISSLSKCLFALSTFALVNVSHADIRPHTFKFAHVLSKASHYEAGAQKFAEILAKKSNNKLIIKTYPDGTLGGEVQVIQALRSGTVDITTCNPGMLIGLNKNFGVFDMPFMFNDHSEADAILDGRIGKSLLDNPPPGLVGLAYWDHGFRNVSNSKRPIVKMEDIDGLKIRVSQSPMIIETIRGLNANPLPMPFTELYTALETKAVDGQENPNGIFEFNKLYEVQKYLSLTQHQYNPLIVLFSKKIWDELNSDEQKLVREAAAETVSYQRKFLRDMNSNALVSLKEKGTIINDVSAQEKERMRNKLRPVSERLAKEQVNEAIVKDVMAELEKIRQTKTSN</sequence>
<dbReference type="PANTHER" id="PTHR33376:SF2">
    <property type="entry name" value="DICARBOXYLATE-BINDING PERIPLASMIC PROTEIN"/>
    <property type="match status" value="1"/>
</dbReference>
<dbReference type="EMBL" id="FNCY01000003">
    <property type="protein sequence ID" value="SDH02794.1"/>
    <property type="molecule type" value="Genomic_DNA"/>
</dbReference>
<protein>
    <submittedName>
        <fullName evidence="3">Tripartite ATP-independent transporter solute receptor, DctP family</fullName>
    </submittedName>
</protein>
<dbReference type="GO" id="GO:0030246">
    <property type="term" value="F:carbohydrate binding"/>
    <property type="evidence" value="ECO:0007669"/>
    <property type="project" value="TreeGrafter"/>
</dbReference>
<dbReference type="STRING" id="83767.SAMN05660652_01052"/>
<dbReference type="Pfam" id="PF03480">
    <property type="entry name" value="DctP"/>
    <property type="match status" value="1"/>
</dbReference>
<evidence type="ECO:0000313" key="4">
    <source>
        <dbReference type="Proteomes" id="UP000198607"/>
    </source>
</evidence>
<dbReference type="GO" id="GO:0055085">
    <property type="term" value="P:transmembrane transport"/>
    <property type="evidence" value="ECO:0007669"/>
    <property type="project" value="InterPro"/>
</dbReference>
<dbReference type="PIRSF" id="PIRSF006470">
    <property type="entry name" value="DctB"/>
    <property type="match status" value="1"/>
</dbReference>
<feature type="chain" id="PRO_5011597519" evidence="2">
    <location>
        <begin position="26"/>
        <end position="341"/>
    </location>
</feature>
<feature type="signal peptide" evidence="2">
    <location>
        <begin position="1"/>
        <end position="25"/>
    </location>
</feature>
<name>A0A1G7Z2B9_9RHOO</name>
<accession>A0A1G7Z2B9</accession>
<dbReference type="Proteomes" id="UP000198607">
    <property type="component" value="Unassembled WGS sequence"/>
</dbReference>
<organism evidence="3 4">
    <name type="scientific">Propionivibrio dicarboxylicus</name>
    <dbReference type="NCBI Taxonomy" id="83767"/>
    <lineage>
        <taxon>Bacteria</taxon>
        <taxon>Pseudomonadati</taxon>
        <taxon>Pseudomonadota</taxon>
        <taxon>Betaproteobacteria</taxon>
        <taxon>Rhodocyclales</taxon>
        <taxon>Rhodocyclaceae</taxon>
        <taxon>Propionivibrio</taxon>
    </lineage>
</organism>
<evidence type="ECO:0000256" key="2">
    <source>
        <dbReference type="SAM" id="SignalP"/>
    </source>
</evidence>
<evidence type="ECO:0000256" key="1">
    <source>
        <dbReference type="ARBA" id="ARBA00022729"/>
    </source>
</evidence>